<proteinExistence type="predicted"/>
<comment type="subcellular location">
    <subcellularLocation>
        <location evidence="1">Membrane</location>
        <topology evidence="1">Multi-pass membrane protein</topology>
    </subcellularLocation>
</comment>
<feature type="transmembrane region" description="Helical" evidence="5">
    <location>
        <begin position="138"/>
        <end position="157"/>
    </location>
</feature>
<evidence type="ECO:0000256" key="5">
    <source>
        <dbReference type="SAM" id="Phobius"/>
    </source>
</evidence>
<dbReference type="PROSITE" id="PS00217">
    <property type="entry name" value="SUGAR_TRANSPORT_2"/>
    <property type="match status" value="1"/>
</dbReference>
<feature type="transmembrane region" description="Helical" evidence="5">
    <location>
        <begin position="489"/>
        <end position="510"/>
    </location>
</feature>
<keyword evidence="2 5" id="KW-0812">Transmembrane</keyword>
<evidence type="ECO:0000256" key="2">
    <source>
        <dbReference type="ARBA" id="ARBA00022692"/>
    </source>
</evidence>
<name>A0A0B7BI57_9EUPU</name>
<dbReference type="EMBL" id="HACG01045768">
    <property type="protein sequence ID" value="CEK92633.1"/>
    <property type="molecule type" value="Transcribed_RNA"/>
</dbReference>
<dbReference type="InterPro" id="IPR005829">
    <property type="entry name" value="Sugar_transporter_CS"/>
</dbReference>
<evidence type="ECO:0000313" key="7">
    <source>
        <dbReference type="EMBL" id="CEK92630.1"/>
    </source>
</evidence>
<protein>
    <recommendedName>
        <fullName evidence="6">Major facilitator superfamily (MFS) profile domain-containing protein</fullName>
    </recommendedName>
</protein>
<evidence type="ECO:0000256" key="3">
    <source>
        <dbReference type="ARBA" id="ARBA00022989"/>
    </source>
</evidence>
<dbReference type="GO" id="GO:0022857">
    <property type="term" value="F:transmembrane transporter activity"/>
    <property type="evidence" value="ECO:0007669"/>
    <property type="project" value="InterPro"/>
</dbReference>
<reference evidence="8" key="1">
    <citation type="submission" date="2014-12" db="EMBL/GenBank/DDBJ databases">
        <title>Insight into the proteome of Arion vulgaris.</title>
        <authorList>
            <person name="Aradska J."/>
            <person name="Bulat T."/>
            <person name="Smidak R."/>
            <person name="Sarate P."/>
            <person name="Gangsoo J."/>
            <person name="Sialana F."/>
            <person name="Bilban M."/>
            <person name="Lubec G."/>
        </authorList>
    </citation>
    <scope>NUCLEOTIDE SEQUENCE</scope>
    <source>
        <tissue evidence="8">Skin</tissue>
    </source>
</reference>
<dbReference type="InterPro" id="IPR036259">
    <property type="entry name" value="MFS_trans_sf"/>
</dbReference>
<dbReference type="PROSITE" id="PS50850">
    <property type="entry name" value="MFS"/>
    <property type="match status" value="1"/>
</dbReference>
<feature type="transmembrane region" description="Helical" evidence="5">
    <location>
        <begin position="426"/>
        <end position="452"/>
    </location>
</feature>
<organism evidence="8">
    <name type="scientific">Arion vulgaris</name>
    <dbReference type="NCBI Taxonomy" id="1028688"/>
    <lineage>
        <taxon>Eukaryota</taxon>
        <taxon>Metazoa</taxon>
        <taxon>Spiralia</taxon>
        <taxon>Lophotrochozoa</taxon>
        <taxon>Mollusca</taxon>
        <taxon>Gastropoda</taxon>
        <taxon>Heterobranchia</taxon>
        <taxon>Euthyneura</taxon>
        <taxon>Panpulmonata</taxon>
        <taxon>Eupulmonata</taxon>
        <taxon>Stylommatophora</taxon>
        <taxon>Helicina</taxon>
        <taxon>Arionoidea</taxon>
        <taxon>Arionidae</taxon>
        <taxon>Arion</taxon>
    </lineage>
</organism>
<evidence type="ECO:0000313" key="8">
    <source>
        <dbReference type="EMBL" id="CEK92633.1"/>
    </source>
</evidence>
<evidence type="ECO:0000256" key="4">
    <source>
        <dbReference type="ARBA" id="ARBA00023136"/>
    </source>
</evidence>
<feature type="domain" description="Major facilitator superfamily (MFS) profile" evidence="6">
    <location>
        <begin position="95"/>
        <end position="515"/>
    </location>
</feature>
<accession>A0A0B7BI57</accession>
<dbReference type="InterPro" id="IPR005828">
    <property type="entry name" value="MFS_sugar_transport-like"/>
</dbReference>
<evidence type="ECO:0000259" key="6">
    <source>
        <dbReference type="PROSITE" id="PS50850"/>
    </source>
</evidence>
<feature type="transmembrane region" description="Helical" evidence="5">
    <location>
        <begin position="169"/>
        <end position="190"/>
    </location>
</feature>
<dbReference type="Gene3D" id="1.20.1250.20">
    <property type="entry name" value="MFS general substrate transporter like domains"/>
    <property type="match status" value="1"/>
</dbReference>
<dbReference type="AlphaFoldDB" id="A0A0B7BI57"/>
<evidence type="ECO:0000256" key="1">
    <source>
        <dbReference type="ARBA" id="ARBA00004141"/>
    </source>
</evidence>
<feature type="transmembrane region" description="Helical" evidence="5">
    <location>
        <begin position="341"/>
        <end position="362"/>
    </location>
</feature>
<dbReference type="EMBL" id="HACG01045765">
    <property type="protein sequence ID" value="CEK92630.1"/>
    <property type="molecule type" value="Transcribed_RNA"/>
</dbReference>
<dbReference type="SUPFAM" id="SSF103473">
    <property type="entry name" value="MFS general substrate transporter"/>
    <property type="match status" value="1"/>
</dbReference>
<feature type="transmembrane region" description="Helical" evidence="5">
    <location>
        <begin position="464"/>
        <end position="483"/>
    </location>
</feature>
<feature type="transmembrane region" description="Helical" evidence="5">
    <location>
        <begin position="229"/>
        <end position="248"/>
    </location>
</feature>
<dbReference type="InterPro" id="IPR020846">
    <property type="entry name" value="MFS_dom"/>
</dbReference>
<feature type="transmembrane region" description="Helical" evidence="5">
    <location>
        <begin position="196"/>
        <end position="217"/>
    </location>
</feature>
<dbReference type="GO" id="GO:0016020">
    <property type="term" value="C:membrane"/>
    <property type="evidence" value="ECO:0007669"/>
    <property type="project" value="UniProtKB-SubCell"/>
</dbReference>
<feature type="transmembrane region" description="Helical" evidence="5">
    <location>
        <begin position="254"/>
        <end position="272"/>
    </location>
</feature>
<keyword evidence="3 5" id="KW-1133">Transmembrane helix</keyword>
<dbReference type="Pfam" id="PF00083">
    <property type="entry name" value="Sugar_tr"/>
    <property type="match status" value="1"/>
</dbReference>
<gene>
    <name evidence="8" type="primary">ORF189236</name>
    <name evidence="7" type="synonym">ORF189229</name>
</gene>
<keyword evidence="4 5" id="KW-0472">Membrane</keyword>
<feature type="transmembrane region" description="Helical" evidence="5">
    <location>
        <begin position="397"/>
        <end position="420"/>
    </location>
</feature>
<feature type="transmembrane region" description="Helical" evidence="5">
    <location>
        <begin position="368"/>
        <end position="390"/>
    </location>
</feature>
<dbReference type="PANTHER" id="PTHR24064">
    <property type="entry name" value="SOLUTE CARRIER FAMILY 22 MEMBER"/>
    <property type="match status" value="1"/>
</dbReference>
<sequence length="536" mass="59472">MAANTQGEIKPVVVDDSLVVDNQEQTRAMDIDSLLKNLGNCGNFQKIFCVLSYSPVLPAAWSLMFMTFGSYNPGWTCQDQSTSNSTGILQSLINMTISDELNLTMSACDTMRSCQNIVFNDIATTVVTEFTLICYQSWISPFIISIQMIGVTLGSVVGGQIGDKFGRKFSIYGCASLLVLTNIIAIFSVSWQMYTFIRLVIGFCAGSILATCAVYALELMPQLWRGVIGTLPIWSVATFSFGLCVLALKNWKYVHIATALFSFVTFLPVFWLPESLRFLTVHGKIQRGQKVVQKIARLNKRPLPDITIMSRIAEKEKEDRKNRSTYTYLDLFHRNIRRSSVVLGMSWFIFSIGYYMIGFGLNALSGDFFVNLLLYTAISFPSRTIAMFISAKFGIKFVVTTFICVASLCSFSVVAVQFLAPEYSKATLTLVMTFGSSMMMEGCWAALSTMVVELSPTPVRNLSYGFCTSLARIGSIIAPYMILREAIPLFGAFLLLGILQLVCVLGILTLPNTKGKPIPDNFLQKTTRSDTNNIIL</sequence>